<accession>A0ACC3TZD8</accession>
<keyword evidence="2" id="KW-1185">Reference proteome</keyword>
<proteinExistence type="predicted"/>
<name>A0ACC3TZD8_9ASCO</name>
<protein>
    <submittedName>
        <fullName evidence="1">Carbohydrate-binding module family 1 protein</fullName>
    </submittedName>
</protein>
<organism evidence="1 2">
    <name type="scientific">Lipomyces orientalis</name>
    <dbReference type="NCBI Taxonomy" id="1233043"/>
    <lineage>
        <taxon>Eukaryota</taxon>
        <taxon>Fungi</taxon>
        <taxon>Dikarya</taxon>
        <taxon>Ascomycota</taxon>
        <taxon>Saccharomycotina</taxon>
        <taxon>Lipomycetes</taxon>
        <taxon>Lipomycetales</taxon>
        <taxon>Lipomycetaceae</taxon>
        <taxon>Lipomyces</taxon>
    </lineage>
</organism>
<dbReference type="Proteomes" id="UP001489719">
    <property type="component" value="Unassembled WGS sequence"/>
</dbReference>
<sequence length="370" mass="39244">MQPFTSSIFVLLIIPCLLGLVDAHAQVFEIAIDGIDQIYGFNTYIRSPPNNSPVKDLTSSDVACNVNNRPVPTTLTVQPGDTVTFIWGHDHMDDDIIALSHLGPIVVYIAPTASEGAGNVWVKLAEDGYDGSQWAVQKLVANRGRHSVVLPDLEPGEYLLRPEIIALHEADAIYTEFPARGVQLYMECVQIKITVDTGSLSLPTGVSFPGAYKYTDLGIHFNLYNSDPNSYIIPGPPVWNPESSVSSATDSATISSTPASSTTNGVSSAMSTSTPSTGDVTVTRVSTVTVSVSTATTKTVTVTAGAPASTVTVTALMTTTIMTPAGSCQTNSPTGVDLYGQCGGINYSGETSCKVGTCKYLNDYYYQCLL</sequence>
<evidence type="ECO:0000313" key="1">
    <source>
        <dbReference type="EMBL" id="KAK9326419.1"/>
    </source>
</evidence>
<reference evidence="2" key="1">
    <citation type="journal article" date="2024" name="Front. Bioeng. Biotechnol.">
        <title>Genome-scale model development and genomic sequencing of the oleaginous clade Lipomyces.</title>
        <authorList>
            <person name="Czajka J.J."/>
            <person name="Han Y."/>
            <person name="Kim J."/>
            <person name="Mondo S.J."/>
            <person name="Hofstad B.A."/>
            <person name="Robles A."/>
            <person name="Haridas S."/>
            <person name="Riley R."/>
            <person name="LaButti K."/>
            <person name="Pangilinan J."/>
            <person name="Andreopoulos W."/>
            <person name="Lipzen A."/>
            <person name="Yan J."/>
            <person name="Wang M."/>
            <person name="Ng V."/>
            <person name="Grigoriev I.V."/>
            <person name="Spatafora J.W."/>
            <person name="Magnuson J.K."/>
            <person name="Baker S.E."/>
            <person name="Pomraning K.R."/>
        </authorList>
    </citation>
    <scope>NUCLEOTIDE SEQUENCE [LARGE SCALE GENOMIC DNA]</scope>
    <source>
        <strain evidence="2">CBS 10300</strain>
    </source>
</reference>
<comment type="caution">
    <text evidence="1">The sequence shown here is derived from an EMBL/GenBank/DDBJ whole genome shotgun (WGS) entry which is preliminary data.</text>
</comment>
<evidence type="ECO:0000313" key="2">
    <source>
        <dbReference type="Proteomes" id="UP001489719"/>
    </source>
</evidence>
<gene>
    <name evidence="1" type="ORF">V1517DRAFT_335021</name>
</gene>
<dbReference type="EMBL" id="MU970034">
    <property type="protein sequence ID" value="KAK9326419.1"/>
    <property type="molecule type" value="Genomic_DNA"/>
</dbReference>